<dbReference type="AlphaFoldDB" id="A0A931AZW3"/>
<name>A0A931AZW3_9ACTN</name>
<protein>
    <submittedName>
        <fullName evidence="1">Uncharacterized protein</fullName>
    </submittedName>
</protein>
<reference evidence="1" key="1">
    <citation type="submission" date="2020-11" db="EMBL/GenBank/DDBJ databases">
        <title>Isolation and identification of active actinomycetes.</title>
        <authorList>
            <person name="Yu B."/>
        </authorList>
    </citation>
    <scope>NUCLEOTIDE SEQUENCE</scope>
    <source>
        <strain evidence="1">NEAU-YB345</strain>
    </source>
</reference>
<evidence type="ECO:0000313" key="2">
    <source>
        <dbReference type="Proteomes" id="UP000657385"/>
    </source>
</evidence>
<evidence type="ECO:0000313" key="1">
    <source>
        <dbReference type="EMBL" id="MBF9066547.1"/>
    </source>
</evidence>
<gene>
    <name evidence="1" type="ORF">I2501_00675</name>
</gene>
<dbReference type="EMBL" id="JADPRT010000001">
    <property type="protein sequence ID" value="MBF9066547.1"/>
    <property type="molecule type" value="Genomic_DNA"/>
</dbReference>
<proteinExistence type="predicted"/>
<dbReference type="Proteomes" id="UP000657385">
    <property type="component" value="Unassembled WGS sequence"/>
</dbReference>
<sequence>MADSSPALGWLLRAAPVPGLTLAEWNGRPDGSAELAVGVVWDAVRAQTELGIEALDRLRLAGCAGPALCAVAEGLVSVLVPVGTASTWADPIKGVRVLGRGESLRVPVPRCSHGPYHWLIPPDGSGTLTDPCLLHRALLHASDVYAAVRG</sequence>
<keyword evidence="2" id="KW-1185">Reference proteome</keyword>
<dbReference type="RefSeq" id="WP_196191747.1">
    <property type="nucleotide sequence ID" value="NZ_JADPRT010000001.1"/>
</dbReference>
<comment type="caution">
    <text evidence="1">The sequence shown here is derived from an EMBL/GenBank/DDBJ whole genome shotgun (WGS) entry which is preliminary data.</text>
</comment>
<organism evidence="1 2">
    <name type="scientific">Streptacidiphilus fuscans</name>
    <dbReference type="NCBI Taxonomy" id="2789292"/>
    <lineage>
        <taxon>Bacteria</taxon>
        <taxon>Bacillati</taxon>
        <taxon>Actinomycetota</taxon>
        <taxon>Actinomycetes</taxon>
        <taxon>Kitasatosporales</taxon>
        <taxon>Streptomycetaceae</taxon>
        <taxon>Streptacidiphilus</taxon>
    </lineage>
</organism>
<accession>A0A931AZW3</accession>